<dbReference type="AlphaFoldDB" id="A0A2A2H2V9"/>
<feature type="transmembrane region" description="Helical" evidence="7">
    <location>
        <begin position="340"/>
        <end position="365"/>
    </location>
</feature>
<comment type="similarity">
    <text evidence="2">Belongs to the major facilitator superfamily. Sugar transporter (TC 2.A.1.1) family.</text>
</comment>
<evidence type="ECO:0000256" key="5">
    <source>
        <dbReference type="ARBA" id="ARBA00022989"/>
    </source>
</evidence>
<evidence type="ECO:0000313" key="9">
    <source>
        <dbReference type="EMBL" id="PAV03729.1"/>
    </source>
</evidence>
<dbReference type="InterPro" id="IPR003663">
    <property type="entry name" value="Sugar/inositol_transpt"/>
</dbReference>
<evidence type="ECO:0000313" key="10">
    <source>
        <dbReference type="Proteomes" id="UP000217784"/>
    </source>
</evidence>
<protein>
    <submittedName>
        <fullName evidence="9">MFS transporter</fullName>
    </submittedName>
</protein>
<feature type="transmembrane region" description="Helical" evidence="7">
    <location>
        <begin position="7"/>
        <end position="26"/>
    </location>
</feature>
<feature type="transmembrane region" description="Helical" evidence="7">
    <location>
        <begin position="78"/>
        <end position="98"/>
    </location>
</feature>
<keyword evidence="4 7" id="KW-0812">Transmembrane</keyword>
<dbReference type="InterPro" id="IPR005829">
    <property type="entry name" value="Sugar_transporter_CS"/>
</dbReference>
<evidence type="ECO:0000256" key="4">
    <source>
        <dbReference type="ARBA" id="ARBA00022692"/>
    </source>
</evidence>
<sequence length="458" mass="49124">MVKEKNIQFVIIAAAITAIGGMLFGYDTGVISGAILFIRQAFSLSSTAQEIVVSSVLIGAVIGASISGFLADKYGRRIMVIAAAFVFGIGAIFTALTPDVYTLIAGRIVVGIAIGIASFIAPLYIAEVAPVSIRGALVSLNQLAITVGIVISYLVDFAFASSGGWRWMLGLAVVPSIILGVGMYLMPPSPRWLYSKGRIDKARSVLERIRMTKNVSEEMKEIRASLVCEQECKWSEILDPVVRPALIIGIGLAAFQQLTGINTVIYYAPTILEFAGFQSAAISILATAGIGMINVIMTVVAISLIDRVGRRPLLLIGIIGMITSLATLGIAFVLPGLSTSLGLLSVISLMVYVGSFAIGLGPVFWLMISEIYPLRIRGRAMSTATIVNWGTNLVVAITFLSLIQLIGTPGTFWLYSIIGIITWVFVYFLVPETKGKSLEEIEMELMAGKRLQEIKNAK</sequence>
<accession>A0A2A2H2V9</accession>
<dbReference type="FunFam" id="1.20.1250.20:FF:000073">
    <property type="entry name" value="MFS myo-inositol transporter, putative"/>
    <property type="match status" value="1"/>
</dbReference>
<dbReference type="PANTHER" id="PTHR48020:SF12">
    <property type="entry name" value="PROTON MYO-INOSITOL COTRANSPORTER"/>
    <property type="match status" value="1"/>
</dbReference>
<dbReference type="OrthoDB" id="70539at2157"/>
<dbReference type="PROSITE" id="PS00217">
    <property type="entry name" value="SUGAR_TRANSPORT_2"/>
    <property type="match status" value="1"/>
</dbReference>
<feature type="transmembrane region" description="Helical" evidence="7">
    <location>
        <begin position="104"/>
        <end position="125"/>
    </location>
</feature>
<feature type="transmembrane region" description="Helical" evidence="7">
    <location>
        <begin position="167"/>
        <end position="186"/>
    </location>
</feature>
<dbReference type="InterPro" id="IPR036259">
    <property type="entry name" value="MFS_trans_sf"/>
</dbReference>
<evidence type="ECO:0000256" key="1">
    <source>
        <dbReference type="ARBA" id="ARBA00004141"/>
    </source>
</evidence>
<dbReference type="Gene3D" id="1.20.1250.20">
    <property type="entry name" value="MFS general substrate transporter like domains"/>
    <property type="match status" value="1"/>
</dbReference>
<dbReference type="InterPro" id="IPR050814">
    <property type="entry name" value="Myo-inositol_Transporter"/>
</dbReference>
<organism evidence="9 10">
    <name type="scientific">Methanobacterium bryantii</name>
    <dbReference type="NCBI Taxonomy" id="2161"/>
    <lineage>
        <taxon>Archaea</taxon>
        <taxon>Methanobacteriati</taxon>
        <taxon>Methanobacteriota</taxon>
        <taxon>Methanomada group</taxon>
        <taxon>Methanobacteria</taxon>
        <taxon>Methanobacteriales</taxon>
        <taxon>Methanobacteriaceae</taxon>
        <taxon>Methanobacterium</taxon>
    </lineage>
</organism>
<comment type="caution">
    <text evidence="9">The sequence shown here is derived from an EMBL/GenBank/DDBJ whole genome shotgun (WGS) entry which is preliminary data.</text>
</comment>
<feature type="transmembrane region" description="Helical" evidence="7">
    <location>
        <begin position="412"/>
        <end position="430"/>
    </location>
</feature>
<dbReference type="GO" id="GO:0016020">
    <property type="term" value="C:membrane"/>
    <property type="evidence" value="ECO:0007669"/>
    <property type="project" value="UniProtKB-SubCell"/>
</dbReference>
<dbReference type="EMBL" id="LMVM01000037">
    <property type="protein sequence ID" value="PAV03729.1"/>
    <property type="molecule type" value="Genomic_DNA"/>
</dbReference>
<dbReference type="PRINTS" id="PR00171">
    <property type="entry name" value="SUGRTRNSPORT"/>
</dbReference>
<dbReference type="InterPro" id="IPR005828">
    <property type="entry name" value="MFS_sugar_transport-like"/>
</dbReference>
<dbReference type="GO" id="GO:0022857">
    <property type="term" value="F:transmembrane transporter activity"/>
    <property type="evidence" value="ECO:0007669"/>
    <property type="project" value="InterPro"/>
</dbReference>
<dbReference type="SUPFAM" id="SSF103473">
    <property type="entry name" value="MFS general substrate transporter"/>
    <property type="match status" value="1"/>
</dbReference>
<feature type="transmembrane region" description="Helical" evidence="7">
    <location>
        <begin position="280"/>
        <end position="305"/>
    </location>
</feature>
<evidence type="ECO:0000256" key="3">
    <source>
        <dbReference type="ARBA" id="ARBA00022448"/>
    </source>
</evidence>
<dbReference type="InterPro" id="IPR020846">
    <property type="entry name" value="MFS_dom"/>
</dbReference>
<proteinExistence type="inferred from homology"/>
<feature type="transmembrane region" description="Helical" evidence="7">
    <location>
        <begin position="51"/>
        <end position="71"/>
    </location>
</feature>
<feature type="transmembrane region" description="Helical" evidence="7">
    <location>
        <begin position="386"/>
        <end position="406"/>
    </location>
</feature>
<evidence type="ECO:0000259" key="8">
    <source>
        <dbReference type="PROSITE" id="PS50850"/>
    </source>
</evidence>
<keyword evidence="3" id="KW-0813">Transport</keyword>
<gene>
    <name evidence="9" type="ORF">ASJ80_01840</name>
</gene>
<keyword evidence="5 7" id="KW-1133">Transmembrane helix</keyword>
<dbReference type="Proteomes" id="UP000217784">
    <property type="component" value="Unassembled WGS sequence"/>
</dbReference>
<evidence type="ECO:0000256" key="7">
    <source>
        <dbReference type="SAM" id="Phobius"/>
    </source>
</evidence>
<dbReference type="PROSITE" id="PS50850">
    <property type="entry name" value="MFS"/>
    <property type="match status" value="1"/>
</dbReference>
<reference evidence="9 10" key="1">
    <citation type="journal article" date="2017" name="BMC Genomics">
        <title>Genomic analysis of methanogenic archaea reveals a shift towards energy conservation.</title>
        <authorList>
            <person name="Gilmore S.P."/>
            <person name="Henske J.K."/>
            <person name="Sexton J.A."/>
            <person name="Solomon K.V."/>
            <person name="Seppala S."/>
            <person name="Yoo J.I."/>
            <person name="Huyett L.M."/>
            <person name="Pressman A."/>
            <person name="Cogan J.Z."/>
            <person name="Kivenson V."/>
            <person name="Peng X."/>
            <person name="Tan Y."/>
            <person name="Valentine D.L."/>
            <person name="O'Malley M.A."/>
        </authorList>
    </citation>
    <scope>NUCLEOTIDE SEQUENCE [LARGE SCALE GENOMIC DNA]</scope>
    <source>
        <strain evidence="9 10">M.o.H.</strain>
    </source>
</reference>
<comment type="subcellular location">
    <subcellularLocation>
        <location evidence="1">Membrane</location>
        <topology evidence="1">Multi-pass membrane protein</topology>
    </subcellularLocation>
</comment>
<dbReference type="Pfam" id="PF00083">
    <property type="entry name" value="Sugar_tr"/>
    <property type="match status" value="1"/>
</dbReference>
<dbReference type="PROSITE" id="PS00216">
    <property type="entry name" value="SUGAR_TRANSPORT_1"/>
    <property type="match status" value="1"/>
</dbReference>
<evidence type="ECO:0000256" key="2">
    <source>
        <dbReference type="ARBA" id="ARBA00010992"/>
    </source>
</evidence>
<keyword evidence="10" id="KW-1185">Reference proteome</keyword>
<name>A0A2A2H2V9_METBR</name>
<feature type="domain" description="Major facilitator superfamily (MFS) profile" evidence="8">
    <location>
        <begin position="13"/>
        <end position="434"/>
    </location>
</feature>
<feature type="transmembrane region" description="Helical" evidence="7">
    <location>
        <begin position="137"/>
        <end position="155"/>
    </location>
</feature>
<feature type="transmembrane region" description="Helical" evidence="7">
    <location>
        <begin position="245"/>
        <end position="268"/>
    </location>
</feature>
<keyword evidence="6 7" id="KW-0472">Membrane</keyword>
<evidence type="ECO:0000256" key="6">
    <source>
        <dbReference type="ARBA" id="ARBA00023136"/>
    </source>
</evidence>
<feature type="transmembrane region" description="Helical" evidence="7">
    <location>
        <begin position="312"/>
        <end position="334"/>
    </location>
</feature>
<dbReference type="NCBIfam" id="TIGR00879">
    <property type="entry name" value="SP"/>
    <property type="match status" value="1"/>
</dbReference>
<dbReference type="PANTHER" id="PTHR48020">
    <property type="entry name" value="PROTON MYO-INOSITOL COTRANSPORTER"/>
    <property type="match status" value="1"/>
</dbReference>
<dbReference type="RefSeq" id="WP_069583141.1">
    <property type="nucleotide sequence ID" value="NZ_LMVM01000037.1"/>
</dbReference>